<evidence type="ECO:0000313" key="3">
    <source>
        <dbReference type="EMBL" id="TID19476.1"/>
    </source>
</evidence>
<evidence type="ECO:0000256" key="2">
    <source>
        <dbReference type="SAM" id="MobiDB-lite"/>
    </source>
</evidence>
<feature type="coiled-coil region" evidence="1">
    <location>
        <begin position="543"/>
        <end position="570"/>
    </location>
</feature>
<dbReference type="AlphaFoldDB" id="A0A4Z1P0B0"/>
<feature type="compositionally biased region" description="Basic and acidic residues" evidence="2">
    <location>
        <begin position="164"/>
        <end position="191"/>
    </location>
</feature>
<accession>A0A4Z1P0B0</accession>
<keyword evidence="4" id="KW-1185">Reference proteome</keyword>
<feature type="compositionally biased region" description="Low complexity" evidence="2">
    <location>
        <begin position="348"/>
        <end position="358"/>
    </location>
</feature>
<feature type="compositionally biased region" description="Basic and acidic residues" evidence="2">
    <location>
        <begin position="260"/>
        <end position="277"/>
    </location>
</feature>
<reference evidence="3 4" key="1">
    <citation type="submission" date="2019-04" db="EMBL/GenBank/DDBJ databases">
        <title>High contiguity whole genome sequence and gene annotation resource for two Venturia nashicola isolates.</title>
        <authorList>
            <person name="Prokchorchik M."/>
            <person name="Won K."/>
            <person name="Lee Y."/>
            <person name="Choi E.D."/>
            <person name="Segonzac C."/>
            <person name="Sohn K.H."/>
        </authorList>
    </citation>
    <scope>NUCLEOTIDE SEQUENCE [LARGE SCALE GENOMIC DNA]</scope>
    <source>
        <strain evidence="3 4">PRI2</strain>
    </source>
</reference>
<dbReference type="OrthoDB" id="5350396at2759"/>
<feature type="compositionally biased region" description="Low complexity" evidence="2">
    <location>
        <begin position="134"/>
        <end position="154"/>
    </location>
</feature>
<keyword evidence="1" id="KW-0175">Coiled coil</keyword>
<gene>
    <name evidence="3" type="ORF">E6O75_ATG06814</name>
</gene>
<feature type="compositionally biased region" description="Low complexity" evidence="2">
    <location>
        <begin position="462"/>
        <end position="487"/>
    </location>
</feature>
<feature type="region of interest" description="Disordered" evidence="2">
    <location>
        <begin position="1017"/>
        <end position="1041"/>
    </location>
</feature>
<proteinExistence type="predicted"/>
<evidence type="ECO:0000256" key="1">
    <source>
        <dbReference type="SAM" id="Coils"/>
    </source>
</evidence>
<dbReference type="STRING" id="86259.A0A4Z1P0B0"/>
<name>A0A4Z1P0B0_9PEZI</name>
<feature type="compositionally biased region" description="Basic and acidic residues" evidence="2">
    <location>
        <begin position="1031"/>
        <end position="1041"/>
    </location>
</feature>
<organism evidence="3 4">
    <name type="scientific">Venturia nashicola</name>
    <dbReference type="NCBI Taxonomy" id="86259"/>
    <lineage>
        <taxon>Eukaryota</taxon>
        <taxon>Fungi</taxon>
        <taxon>Dikarya</taxon>
        <taxon>Ascomycota</taxon>
        <taxon>Pezizomycotina</taxon>
        <taxon>Dothideomycetes</taxon>
        <taxon>Pleosporomycetidae</taxon>
        <taxon>Venturiales</taxon>
        <taxon>Venturiaceae</taxon>
        <taxon>Venturia</taxon>
    </lineage>
</organism>
<feature type="compositionally biased region" description="Basic and acidic residues" evidence="2">
    <location>
        <begin position="218"/>
        <end position="228"/>
    </location>
</feature>
<sequence length="1041" mass="114651">MARLSQQDAQGQGDIRSWFGVPKAVADAVTAVKSYVVSPRKDRTIGLFGSLTASRSYRYLQQRYSDPKIPSTMPPSPVSHHDDTQTQAADMRYQVSDKELKGLANGVNWKGSMERAGKKRTNAPFGTVSPSAKRSPISRTSTESSSSRSVGTKSAAGTFQETEEAMRKQAKELHIKLNDSPRMAGKCDSHAPDALTPLSSPTRPRPSKRQKSRNGSDSLKERSVESESRPLTSRILEWYKEPVPGSRSSSGLKRVTSRTNKREASFADQDKENKVRDDEEDTEIPEGVLASKRCLKRKRNEPAQISRTPPSPSQPKRDARSSSSALSSSRSITRSGSSRTLKSPKFAGSSSSLDSSVGSLGGKRKQDIPVGASGTRSSPRNNSPVVSPISTALKAAETDVPTDMPRQRSASVSSNNTIEDVGSPRDDVSRQLWPAVQNEESSRDREISSSPLPTEPNTATQAPSLSFPSKASSSFSSLLRSSQPSKRIVSHGQEVVLGSDDDSDASLPDVGVLFKKKKPNPAPKVPDDEAEPKQKYAFSMQALLQEEKQAKAAEARIEAAKSKLQIHSKNELDQNGQIVTSKSVMACLVENGDQDEGNARRVKEALRRTEVLDYHNVWHFFDEEPPARAANSFPRIKLSNKPLATILNDPAKRQQAIITGFLTRLAAHSALPKEIMLWMMDEVCREPKEILVQSYLSVLEVSISRHQYVVTPTRIDSLFKQLGATETVCTPGSKIPASKEPVGSKKRPISSRVHALVTLIERLAIHMTADSRKRSLHLLALASFDDSVIQNCHLGVRIEATIDKLLQVIPEGEFEQEILDIGGRLFTTVKSAVLRHQLISALPCYSSRSHRFRRQLALAFALKSAKHLESSLENSKTISHVLLSLQDSKHFRITKKTDWTVMEAYFGMLDVAVDVGFSDLDFAPDSGPHATKKGPEVVQKNPFAARAAREVALINVKEDAFNDEIDGLTREVRDIMSLILDSGTSNMARTECKATAGRFVKRLENGVRTKTKPAKDYYNRNEQGQGLMQDFVKREARREDG</sequence>
<dbReference type="Proteomes" id="UP000298493">
    <property type="component" value="Unassembled WGS sequence"/>
</dbReference>
<protein>
    <submittedName>
        <fullName evidence="3">Uncharacterized protein</fullName>
    </submittedName>
</protein>
<comment type="caution">
    <text evidence="3">The sequence shown here is derived from an EMBL/GenBank/DDBJ whole genome shotgun (WGS) entry which is preliminary data.</text>
</comment>
<feature type="compositionally biased region" description="Low complexity" evidence="2">
    <location>
        <begin position="321"/>
        <end position="339"/>
    </location>
</feature>
<dbReference type="EMBL" id="SNSC02000012">
    <property type="protein sequence ID" value="TID19476.1"/>
    <property type="molecule type" value="Genomic_DNA"/>
</dbReference>
<evidence type="ECO:0000313" key="4">
    <source>
        <dbReference type="Proteomes" id="UP000298493"/>
    </source>
</evidence>
<feature type="compositionally biased region" description="Polar residues" evidence="2">
    <location>
        <begin position="408"/>
        <end position="418"/>
    </location>
</feature>
<feature type="region of interest" description="Disordered" evidence="2">
    <location>
        <begin position="109"/>
        <end position="488"/>
    </location>
</feature>
<feature type="compositionally biased region" description="Polar residues" evidence="2">
    <location>
        <begin position="451"/>
        <end position="461"/>
    </location>
</feature>
<feature type="compositionally biased region" description="Low complexity" evidence="2">
    <location>
        <begin position="376"/>
        <end position="388"/>
    </location>
</feature>